<name>A0A1I8PH96_STOCA</name>
<dbReference type="InterPro" id="IPR000618">
    <property type="entry name" value="Insect_cuticle"/>
</dbReference>
<protein>
    <submittedName>
        <fullName evidence="4">Uncharacterized protein</fullName>
    </submittedName>
</protein>
<feature type="signal peptide" evidence="3">
    <location>
        <begin position="1"/>
        <end position="16"/>
    </location>
</feature>
<dbReference type="InterPro" id="IPR050468">
    <property type="entry name" value="Cuticle_Struct_Prot"/>
</dbReference>
<keyword evidence="3" id="KW-0732">Signal</keyword>
<reference evidence="4" key="1">
    <citation type="submission" date="2020-05" db="UniProtKB">
        <authorList>
            <consortium name="EnsemblMetazoa"/>
        </authorList>
    </citation>
    <scope>IDENTIFICATION</scope>
    <source>
        <strain evidence="4">USDA</strain>
    </source>
</reference>
<keyword evidence="5" id="KW-1185">Reference proteome</keyword>
<dbReference type="STRING" id="35570.A0A1I8PH96"/>
<dbReference type="VEuPathDB" id="VectorBase:SCAU008068"/>
<dbReference type="GO" id="GO:0008010">
    <property type="term" value="F:structural constituent of chitin-based larval cuticle"/>
    <property type="evidence" value="ECO:0007669"/>
    <property type="project" value="TreeGrafter"/>
</dbReference>
<dbReference type="Pfam" id="PF00379">
    <property type="entry name" value="Chitin_bind_4"/>
    <property type="match status" value="1"/>
</dbReference>
<dbReference type="GO" id="GO:0062129">
    <property type="term" value="C:chitin-based extracellular matrix"/>
    <property type="evidence" value="ECO:0007669"/>
    <property type="project" value="TreeGrafter"/>
</dbReference>
<accession>A0A1I8PH96</accession>
<sequence length="109" mass="11675">MKFLIIFGAMLAVALAAPAGNENAEIVKLQSDVQAEGYSFLAELSDGSTRQEEGKLKDVGSEYPAISVQGSYSWKDPADGKVYKVNYVADENGYRPTGDHLPPLPAAPK</sequence>
<evidence type="ECO:0000256" key="2">
    <source>
        <dbReference type="PROSITE-ProRule" id="PRU00497"/>
    </source>
</evidence>
<dbReference type="PROSITE" id="PS51155">
    <property type="entry name" value="CHIT_BIND_RR_2"/>
    <property type="match status" value="1"/>
</dbReference>
<dbReference type="AlphaFoldDB" id="A0A1I8PH96"/>
<dbReference type="OrthoDB" id="8024175at2759"/>
<dbReference type="Proteomes" id="UP000095300">
    <property type="component" value="Unassembled WGS sequence"/>
</dbReference>
<evidence type="ECO:0000256" key="3">
    <source>
        <dbReference type="SAM" id="SignalP"/>
    </source>
</evidence>
<organism evidence="4 5">
    <name type="scientific">Stomoxys calcitrans</name>
    <name type="common">Stable fly</name>
    <name type="synonym">Conops calcitrans</name>
    <dbReference type="NCBI Taxonomy" id="35570"/>
    <lineage>
        <taxon>Eukaryota</taxon>
        <taxon>Metazoa</taxon>
        <taxon>Ecdysozoa</taxon>
        <taxon>Arthropoda</taxon>
        <taxon>Hexapoda</taxon>
        <taxon>Insecta</taxon>
        <taxon>Pterygota</taxon>
        <taxon>Neoptera</taxon>
        <taxon>Endopterygota</taxon>
        <taxon>Diptera</taxon>
        <taxon>Brachycera</taxon>
        <taxon>Muscomorpha</taxon>
        <taxon>Muscoidea</taxon>
        <taxon>Muscidae</taxon>
        <taxon>Stomoxys</taxon>
    </lineage>
</organism>
<proteinExistence type="predicted"/>
<dbReference type="PANTHER" id="PTHR10380:SF218">
    <property type="entry name" value="ADULT CUTICLE PROTEIN 65AA-RELATED"/>
    <property type="match status" value="1"/>
</dbReference>
<dbReference type="KEGG" id="scac:106093812"/>
<gene>
    <name evidence="4" type="primary">106093812</name>
</gene>
<keyword evidence="1 2" id="KW-0193">Cuticle</keyword>
<evidence type="ECO:0000313" key="5">
    <source>
        <dbReference type="Proteomes" id="UP000095300"/>
    </source>
</evidence>
<dbReference type="EnsemblMetazoa" id="SCAU008068-RA">
    <property type="protein sequence ID" value="SCAU008068-PA"/>
    <property type="gene ID" value="SCAU008068"/>
</dbReference>
<evidence type="ECO:0000256" key="1">
    <source>
        <dbReference type="ARBA" id="ARBA00022460"/>
    </source>
</evidence>
<feature type="chain" id="PRO_5009326639" evidence="3">
    <location>
        <begin position="17"/>
        <end position="109"/>
    </location>
</feature>
<evidence type="ECO:0000313" key="4">
    <source>
        <dbReference type="EnsemblMetazoa" id="SCAU008068-PA"/>
    </source>
</evidence>
<dbReference type="PANTHER" id="PTHR10380">
    <property type="entry name" value="CUTICLE PROTEIN"/>
    <property type="match status" value="1"/>
</dbReference>